<dbReference type="AlphaFoldDB" id="A0A9P6VV90"/>
<feature type="region of interest" description="Disordered" evidence="1">
    <location>
        <begin position="716"/>
        <end position="735"/>
    </location>
</feature>
<evidence type="ECO:0000313" key="3">
    <source>
        <dbReference type="Proteomes" id="UP000777482"/>
    </source>
</evidence>
<protein>
    <submittedName>
        <fullName evidence="2">Uncharacterized protein</fullName>
    </submittedName>
</protein>
<sequence length="735" mass="79507">MGKQESSFYVIHKPDDAFDRAWASAAATPTPPKPDEGLWTDRKHAATYEGNGWVNVVVNPDPNKLPGSRAGQLFAFEITANESLAPMRFTTRLRGEVVTSMPASTSREGNLSGEKGEAPKDEQHRHQLLLDSPVIEMTYLGKRARTLDDPVSNPFRQTYLLPKRALCSCGSTLLLPSSCADGRVQIRYWFEIVGQRLNSSESRLRWKGKNRLPDMDERHSAKVLAIPVRITAERYSPRYIPSPDDLAMAGTSRNEPPVSVSQRGDETLTTRYFLEDERPKLAGFDVSSLKLDAQLVYRITTPNEGPASLHVRLEVSLGIYQDGPRYRELCDSFAKTHLSVTFHLVRQTMIVPPAPTPAPEPEDRKGKGKAKAKSTSLPHGVAVSPFVESDTFGAPLQIDKPYISTDLRLVGPPGVKERAQELFLKFDGDLVLACGVTVDAKTRESELQSALPSRVQACNAEVRYDLVADLTDPSAPSTSSIRAQDVRIDLPASLLTGLQQQSRPSVPTQTSETFPTRMLSIAREAGLVNPSQYEWMSGLSSETLASLLPATASARAGPSRRYRAAVESEGAQLPAYEPSTLSSSASPAAADHRDEKRRAGTAATDGTGESEPVPPPAYPASRESTAGHAGETLASSSARTDPGGRFSRMLSSVGRASAARAETATARRPLVVSAPMSLPPTSTALAPAPEQEAPPPSWEDTVRDDVIEDWVAASLAIGTDDPAPSPPSKVERSCM</sequence>
<dbReference type="OrthoDB" id="2521935at2759"/>
<organism evidence="2 3">
    <name type="scientific">Rhodotorula mucilaginosa</name>
    <name type="common">Yeast</name>
    <name type="synonym">Rhodotorula rubra</name>
    <dbReference type="NCBI Taxonomy" id="5537"/>
    <lineage>
        <taxon>Eukaryota</taxon>
        <taxon>Fungi</taxon>
        <taxon>Dikarya</taxon>
        <taxon>Basidiomycota</taxon>
        <taxon>Pucciniomycotina</taxon>
        <taxon>Microbotryomycetes</taxon>
        <taxon>Sporidiobolales</taxon>
        <taxon>Sporidiobolaceae</taxon>
        <taxon>Rhodotorula</taxon>
    </lineage>
</organism>
<name>A0A9P6VV90_RHOMI</name>
<feature type="region of interest" description="Disordered" evidence="1">
    <location>
        <begin position="552"/>
        <end position="700"/>
    </location>
</feature>
<feature type="region of interest" description="Disordered" evidence="1">
    <location>
        <begin position="351"/>
        <end position="374"/>
    </location>
</feature>
<dbReference type="Proteomes" id="UP000777482">
    <property type="component" value="Unassembled WGS sequence"/>
</dbReference>
<keyword evidence="3" id="KW-1185">Reference proteome</keyword>
<comment type="caution">
    <text evidence="2">The sequence shown here is derived from an EMBL/GenBank/DDBJ whole genome shotgun (WGS) entry which is preliminary data.</text>
</comment>
<feature type="region of interest" description="Disordered" evidence="1">
    <location>
        <begin position="98"/>
        <end position="124"/>
    </location>
</feature>
<proteinExistence type="predicted"/>
<feature type="compositionally biased region" description="Low complexity" evidence="1">
    <location>
        <begin position="655"/>
        <end position="668"/>
    </location>
</feature>
<evidence type="ECO:0000256" key="1">
    <source>
        <dbReference type="SAM" id="MobiDB-lite"/>
    </source>
</evidence>
<gene>
    <name evidence="2" type="ORF">C6P46_006999</name>
</gene>
<evidence type="ECO:0000313" key="2">
    <source>
        <dbReference type="EMBL" id="KAG0656697.1"/>
    </source>
</evidence>
<reference evidence="2 3" key="1">
    <citation type="submission" date="2020-11" db="EMBL/GenBank/DDBJ databases">
        <title>Kefir isolates.</title>
        <authorList>
            <person name="Marcisauskas S."/>
            <person name="Kim Y."/>
            <person name="Blasche S."/>
        </authorList>
    </citation>
    <scope>NUCLEOTIDE SEQUENCE [LARGE SCALE GENOMIC DNA]</scope>
    <source>
        <strain evidence="2 3">KR</strain>
    </source>
</reference>
<feature type="compositionally biased region" description="Basic and acidic residues" evidence="1">
    <location>
        <begin position="114"/>
        <end position="124"/>
    </location>
</feature>
<accession>A0A9P6VV90</accession>
<feature type="compositionally biased region" description="Low complexity" evidence="1">
    <location>
        <begin position="679"/>
        <end position="691"/>
    </location>
</feature>
<dbReference type="EMBL" id="PUHQ01000093">
    <property type="protein sequence ID" value="KAG0656697.1"/>
    <property type="molecule type" value="Genomic_DNA"/>
</dbReference>